<keyword evidence="1" id="KW-1133">Transmembrane helix</keyword>
<proteinExistence type="predicted"/>
<protein>
    <submittedName>
        <fullName evidence="2">Uncharacterized protein</fullName>
    </submittedName>
</protein>
<comment type="caution">
    <text evidence="2">The sequence shown here is derived from an EMBL/GenBank/DDBJ whole genome shotgun (WGS) entry which is preliminary data.</text>
</comment>
<feature type="non-terminal residue" evidence="2">
    <location>
        <position position="74"/>
    </location>
</feature>
<evidence type="ECO:0000256" key="1">
    <source>
        <dbReference type="SAM" id="Phobius"/>
    </source>
</evidence>
<dbReference type="EMBL" id="MUJZ01008845">
    <property type="protein sequence ID" value="OTF82355.1"/>
    <property type="molecule type" value="Genomic_DNA"/>
</dbReference>
<dbReference type="AlphaFoldDB" id="A0A1Y3BT63"/>
<evidence type="ECO:0000313" key="2">
    <source>
        <dbReference type="EMBL" id="OTF82355.1"/>
    </source>
</evidence>
<organism evidence="2 3">
    <name type="scientific">Euroglyphus maynei</name>
    <name type="common">Mayne's house dust mite</name>
    <dbReference type="NCBI Taxonomy" id="6958"/>
    <lineage>
        <taxon>Eukaryota</taxon>
        <taxon>Metazoa</taxon>
        <taxon>Ecdysozoa</taxon>
        <taxon>Arthropoda</taxon>
        <taxon>Chelicerata</taxon>
        <taxon>Arachnida</taxon>
        <taxon>Acari</taxon>
        <taxon>Acariformes</taxon>
        <taxon>Sarcoptiformes</taxon>
        <taxon>Astigmata</taxon>
        <taxon>Psoroptidia</taxon>
        <taxon>Analgoidea</taxon>
        <taxon>Pyroglyphidae</taxon>
        <taxon>Pyroglyphinae</taxon>
        <taxon>Euroglyphus</taxon>
    </lineage>
</organism>
<evidence type="ECO:0000313" key="3">
    <source>
        <dbReference type="Proteomes" id="UP000194236"/>
    </source>
</evidence>
<accession>A0A1Y3BT63</accession>
<gene>
    <name evidence="2" type="ORF">BLA29_014711</name>
</gene>
<feature type="transmembrane region" description="Helical" evidence="1">
    <location>
        <begin position="52"/>
        <end position="71"/>
    </location>
</feature>
<keyword evidence="3" id="KW-1185">Reference proteome</keyword>
<sequence length="74" mass="8563">MIPQCQRIGTHYTHYFHSGSSVRSMKGPTDLHDRSSSSYHEGSSNVANFFEYVLYFLVPGLVIIFTFKPCFRRI</sequence>
<dbReference type="Proteomes" id="UP000194236">
    <property type="component" value="Unassembled WGS sequence"/>
</dbReference>
<keyword evidence="1" id="KW-0812">Transmembrane</keyword>
<reference evidence="2 3" key="1">
    <citation type="submission" date="2017-03" db="EMBL/GenBank/DDBJ databases">
        <title>Genome Survey of Euroglyphus maynei.</title>
        <authorList>
            <person name="Arlian L.G."/>
            <person name="Morgan M.S."/>
            <person name="Rider S.D."/>
        </authorList>
    </citation>
    <scope>NUCLEOTIDE SEQUENCE [LARGE SCALE GENOMIC DNA]</scope>
    <source>
        <strain evidence="2">Arlian Lab</strain>
        <tissue evidence="2">Whole body</tissue>
    </source>
</reference>
<keyword evidence="1" id="KW-0472">Membrane</keyword>
<name>A0A1Y3BT63_EURMA</name>